<feature type="region of interest" description="Disordered" evidence="1">
    <location>
        <begin position="184"/>
        <end position="207"/>
    </location>
</feature>
<evidence type="ECO:0000313" key="4">
    <source>
        <dbReference type="EMBL" id="KAA9356400.1"/>
    </source>
</evidence>
<dbReference type="Proteomes" id="UP000326344">
    <property type="component" value="Unassembled WGS sequence"/>
</dbReference>
<dbReference type="RefSeq" id="WP_150874556.1">
    <property type="nucleotide sequence ID" value="NZ_VTWS01000001.1"/>
</dbReference>
<keyword evidence="5" id="KW-1185">Reference proteome</keyword>
<feature type="signal peptide" evidence="3">
    <location>
        <begin position="1"/>
        <end position="18"/>
    </location>
</feature>
<accession>A0A5N1JIX7</accession>
<evidence type="ECO:0000256" key="2">
    <source>
        <dbReference type="SAM" id="Phobius"/>
    </source>
</evidence>
<comment type="caution">
    <text evidence="4">The sequence shown here is derived from an EMBL/GenBank/DDBJ whole genome shotgun (WGS) entry which is preliminary data.</text>
</comment>
<keyword evidence="3" id="KW-0732">Signal</keyword>
<evidence type="ECO:0000313" key="5">
    <source>
        <dbReference type="Proteomes" id="UP000326344"/>
    </source>
</evidence>
<evidence type="ECO:0000256" key="3">
    <source>
        <dbReference type="SAM" id="SignalP"/>
    </source>
</evidence>
<dbReference type="EMBL" id="VTWS01000001">
    <property type="protein sequence ID" value="KAA9356400.1"/>
    <property type="molecule type" value="Genomic_DNA"/>
</dbReference>
<sequence>MRVLLVPVALFMTHYALAQDNLVLRSGEEIPAKVLEINQTDLKYRKSANLDGPVYTAPLRDVLFIKYANGTKDTFEAGRAVAPTLPAPRESGESVAPALNTTGLAGLRYHRSLFSRYFTDANDEPIPKSEVRLLLQAQPTALKYYQRGRSLRVWSVATAIPAALLIGTGVGLMVVGDGEQGHNRMLSDRPYRNRDFDNPVRPESEDGSGIENFGAILAGSGVLLGAAAVWFDHRASVQFRRADNRFNHRHSTSVRFVPARRSLGVRAVLTF</sequence>
<reference evidence="4 5" key="1">
    <citation type="submission" date="2019-09" db="EMBL/GenBank/DDBJ databases">
        <title>Genome Sequence of Larkinella sp MA1.</title>
        <authorList>
            <person name="Srinivasan S."/>
        </authorList>
    </citation>
    <scope>NUCLEOTIDE SEQUENCE [LARGE SCALE GENOMIC DNA]</scope>
    <source>
        <strain evidence="4 5">MA1</strain>
    </source>
</reference>
<keyword evidence="2" id="KW-0812">Transmembrane</keyword>
<feature type="transmembrane region" description="Helical" evidence="2">
    <location>
        <begin position="213"/>
        <end position="231"/>
    </location>
</feature>
<evidence type="ECO:0000256" key="1">
    <source>
        <dbReference type="SAM" id="MobiDB-lite"/>
    </source>
</evidence>
<keyword evidence="2" id="KW-0472">Membrane</keyword>
<feature type="chain" id="PRO_5024947743" description="PEGA domain-containing protein" evidence="3">
    <location>
        <begin position="19"/>
        <end position="271"/>
    </location>
</feature>
<gene>
    <name evidence="4" type="ORF">F0P93_01200</name>
</gene>
<evidence type="ECO:0008006" key="6">
    <source>
        <dbReference type="Google" id="ProtNLM"/>
    </source>
</evidence>
<dbReference type="AlphaFoldDB" id="A0A5N1JIX7"/>
<proteinExistence type="predicted"/>
<name>A0A5N1JIX7_9BACT</name>
<feature type="compositionally biased region" description="Basic and acidic residues" evidence="1">
    <location>
        <begin position="184"/>
        <end position="204"/>
    </location>
</feature>
<protein>
    <recommendedName>
        <fullName evidence="6">PEGA domain-containing protein</fullName>
    </recommendedName>
</protein>
<keyword evidence="2" id="KW-1133">Transmembrane helix</keyword>
<organism evidence="4 5">
    <name type="scientific">Larkinella humicola</name>
    <dbReference type="NCBI Taxonomy" id="2607654"/>
    <lineage>
        <taxon>Bacteria</taxon>
        <taxon>Pseudomonadati</taxon>
        <taxon>Bacteroidota</taxon>
        <taxon>Cytophagia</taxon>
        <taxon>Cytophagales</taxon>
        <taxon>Spirosomataceae</taxon>
        <taxon>Larkinella</taxon>
    </lineage>
</organism>